<comment type="caution">
    <text evidence="2">The sequence shown here is derived from an EMBL/GenBank/DDBJ whole genome shotgun (WGS) entry which is preliminary data.</text>
</comment>
<reference evidence="2" key="2">
    <citation type="journal article" date="2021" name="PeerJ">
        <title>Extensive microbial diversity within the chicken gut microbiome revealed by metagenomics and culture.</title>
        <authorList>
            <person name="Gilroy R."/>
            <person name="Ravi A."/>
            <person name="Getino M."/>
            <person name="Pursley I."/>
            <person name="Horton D.L."/>
            <person name="Alikhan N.F."/>
            <person name="Baker D."/>
            <person name="Gharbi K."/>
            <person name="Hall N."/>
            <person name="Watson M."/>
            <person name="Adriaenssens E.M."/>
            <person name="Foster-Nyarko E."/>
            <person name="Jarju S."/>
            <person name="Secka A."/>
            <person name="Antonio M."/>
            <person name="Oren A."/>
            <person name="Chaudhuri R.R."/>
            <person name="La Ragione R."/>
            <person name="Hildebrand F."/>
            <person name="Pallen M.J."/>
        </authorList>
    </citation>
    <scope>NUCLEOTIDE SEQUENCE</scope>
    <source>
        <strain evidence="2">CHK158-818</strain>
    </source>
</reference>
<accession>A0A9D1SD26</accession>
<dbReference type="EMBL" id="DVNA01000209">
    <property type="protein sequence ID" value="HIU55969.1"/>
    <property type="molecule type" value="Genomic_DNA"/>
</dbReference>
<dbReference type="AlphaFoldDB" id="A0A9D1SD26"/>
<evidence type="ECO:0000256" key="1">
    <source>
        <dbReference type="SAM" id="SignalP"/>
    </source>
</evidence>
<evidence type="ECO:0000313" key="2">
    <source>
        <dbReference type="EMBL" id="HIU55969.1"/>
    </source>
</evidence>
<proteinExistence type="predicted"/>
<evidence type="ECO:0000313" key="3">
    <source>
        <dbReference type="Proteomes" id="UP000824112"/>
    </source>
</evidence>
<dbReference type="Proteomes" id="UP000824112">
    <property type="component" value="Unassembled WGS sequence"/>
</dbReference>
<keyword evidence="1" id="KW-0732">Signal</keyword>
<feature type="signal peptide" evidence="1">
    <location>
        <begin position="1"/>
        <end position="20"/>
    </location>
</feature>
<name>A0A9D1SD26_9BACT</name>
<sequence>MKKIVMLLCLLLFGWSTSLAQLVKEREIKRYLRQDIKKVTRAIEKRLPPISTASTYDVETFDGEVRKYYPVDVYNGDNTLRDTLFYNEETILIYQSPLLDFPGIKDSLIRKSERRTLISNHALDDPQCKRGFTAQWFIRNDSLFVGRISQYGLVSETPDYRLTLLSFNTLKSRLERITGIPYDNRGLMFAGWATGKIVGGANGVYLYRNEKDKSNNEIKKYYYRGYYIYPKEYWIEVENGIVKDVKIKTL</sequence>
<organism evidence="2 3">
    <name type="scientific">Candidatus Gallibacteroides avistercoris</name>
    <dbReference type="NCBI Taxonomy" id="2840833"/>
    <lineage>
        <taxon>Bacteria</taxon>
        <taxon>Pseudomonadati</taxon>
        <taxon>Bacteroidota</taxon>
        <taxon>Bacteroidia</taxon>
        <taxon>Bacteroidales</taxon>
        <taxon>Bacteroidaceae</taxon>
        <taxon>Bacteroidaceae incertae sedis</taxon>
        <taxon>Candidatus Gallibacteroides</taxon>
    </lineage>
</organism>
<feature type="chain" id="PRO_5038942240" evidence="1">
    <location>
        <begin position="21"/>
        <end position="250"/>
    </location>
</feature>
<gene>
    <name evidence="2" type="ORF">IAB03_09225</name>
</gene>
<reference evidence="2" key="1">
    <citation type="submission" date="2020-10" db="EMBL/GenBank/DDBJ databases">
        <authorList>
            <person name="Gilroy R."/>
        </authorList>
    </citation>
    <scope>NUCLEOTIDE SEQUENCE</scope>
    <source>
        <strain evidence="2">CHK158-818</strain>
    </source>
</reference>
<protein>
    <submittedName>
        <fullName evidence="2">Uncharacterized protein</fullName>
    </submittedName>
</protein>